<feature type="region of interest" description="Disordered" evidence="1">
    <location>
        <begin position="121"/>
        <end position="145"/>
    </location>
</feature>
<feature type="compositionally biased region" description="Polar residues" evidence="1">
    <location>
        <begin position="121"/>
        <end position="131"/>
    </location>
</feature>
<dbReference type="InterPro" id="IPR032050">
    <property type="entry name" value="DUF4797"/>
</dbReference>
<sequence length="190" mass="21382">MYESSVCALEINESKSRSISPITAARYREFFSGFSRRFVRRSHDGVIYNSAEDDSGSSSESSSFHQVQKDEFKSNLELYSDSSENSSSSTDNTDKVDFLSKRLYRRSLSVVRSALSDLSISPRSTSCQSTPAKKPNAAAKKDKKTQQKILRQPVSYTYLKGMSGLPTQRVPKSSVCCQYPCRRRLGQNRI</sequence>
<accession>A0A7R8YRP5</accession>
<dbReference type="Pfam" id="PF16051">
    <property type="entry name" value="DUF4797"/>
    <property type="match status" value="1"/>
</dbReference>
<dbReference type="InParanoid" id="A0A7R8YRP5"/>
<gene>
    <name evidence="3" type="ORF">HERILL_LOCUS5698</name>
</gene>
<protein>
    <recommendedName>
        <fullName evidence="2">DUF4797 domain-containing protein</fullName>
    </recommendedName>
</protein>
<proteinExistence type="predicted"/>
<dbReference type="Proteomes" id="UP000594454">
    <property type="component" value="Chromosome 2"/>
</dbReference>
<evidence type="ECO:0000256" key="1">
    <source>
        <dbReference type="SAM" id="MobiDB-lite"/>
    </source>
</evidence>
<name>A0A7R8YRP5_HERIL</name>
<keyword evidence="4" id="KW-1185">Reference proteome</keyword>
<feature type="domain" description="DUF4797" evidence="2">
    <location>
        <begin position="147"/>
        <end position="179"/>
    </location>
</feature>
<evidence type="ECO:0000313" key="3">
    <source>
        <dbReference type="EMBL" id="CAD7082681.1"/>
    </source>
</evidence>
<evidence type="ECO:0000259" key="2">
    <source>
        <dbReference type="Pfam" id="PF16051"/>
    </source>
</evidence>
<dbReference type="OrthoDB" id="8197399at2759"/>
<evidence type="ECO:0000313" key="4">
    <source>
        <dbReference type="Proteomes" id="UP000594454"/>
    </source>
</evidence>
<organism evidence="3 4">
    <name type="scientific">Hermetia illucens</name>
    <name type="common">Black soldier fly</name>
    <dbReference type="NCBI Taxonomy" id="343691"/>
    <lineage>
        <taxon>Eukaryota</taxon>
        <taxon>Metazoa</taxon>
        <taxon>Ecdysozoa</taxon>
        <taxon>Arthropoda</taxon>
        <taxon>Hexapoda</taxon>
        <taxon>Insecta</taxon>
        <taxon>Pterygota</taxon>
        <taxon>Neoptera</taxon>
        <taxon>Endopterygota</taxon>
        <taxon>Diptera</taxon>
        <taxon>Brachycera</taxon>
        <taxon>Stratiomyomorpha</taxon>
        <taxon>Stratiomyidae</taxon>
        <taxon>Hermetiinae</taxon>
        <taxon>Hermetia</taxon>
    </lineage>
</organism>
<dbReference type="EMBL" id="LR899010">
    <property type="protein sequence ID" value="CAD7082681.1"/>
    <property type="molecule type" value="Genomic_DNA"/>
</dbReference>
<reference evidence="3 4" key="1">
    <citation type="submission" date="2020-11" db="EMBL/GenBank/DDBJ databases">
        <authorList>
            <person name="Wallbank WR R."/>
            <person name="Pardo Diaz C."/>
            <person name="Kozak K."/>
            <person name="Martin S."/>
            <person name="Jiggins C."/>
            <person name="Moest M."/>
            <person name="Warren A I."/>
            <person name="Generalovic N T."/>
            <person name="Byers J.R.P. K."/>
            <person name="Montejo-Kovacevich G."/>
            <person name="Yen C E."/>
        </authorList>
    </citation>
    <scope>NUCLEOTIDE SEQUENCE [LARGE SCALE GENOMIC DNA]</scope>
</reference>
<dbReference type="AlphaFoldDB" id="A0A7R8YRP5"/>